<protein>
    <recommendedName>
        <fullName evidence="9">Glucoamylase</fullName>
        <ecNumber evidence="9">3.2.1.3</ecNumber>
    </recommendedName>
    <alternativeName>
        <fullName evidence="9">1,4-alpha-D-glucan glucohydrolase</fullName>
    </alternativeName>
    <alternativeName>
        <fullName evidence="9">Glucan 1,4-alpha-glucosidase</fullName>
    </alternativeName>
</protein>
<dbReference type="InterPro" id="IPR013783">
    <property type="entry name" value="Ig-like_fold"/>
</dbReference>
<dbReference type="GO" id="GO:2001070">
    <property type="term" value="F:starch binding"/>
    <property type="evidence" value="ECO:0007669"/>
    <property type="project" value="InterPro"/>
</dbReference>
<dbReference type="PROSITE" id="PS00820">
    <property type="entry name" value="GLUCOAMYLASE"/>
    <property type="match status" value="1"/>
</dbReference>
<dbReference type="PRINTS" id="PR00736">
    <property type="entry name" value="GLHYDRLASE15"/>
</dbReference>
<dbReference type="OrthoDB" id="6123450at2759"/>
<name>A0A0D2NR50_HYPSF</name>
<dbReference type="Gene3D" id="2.60.40.10">
    <property type="entry name" value="Immunoglobulins"/>
    <property type="match status" value="1"/>
</dbReference>
<keyword evidence="6 9" id="KW-0119">Carbohydrate metabolism</keyword>
<feature type="domain" description="CBM20" evidence="13">
    <location>
        <begin position="480"/>
        <end position="579"/>
    </location>
</feature>
<dbReference type="InterPro" id="IPR008928">
    <property type="entry name" value="6-hairpin_glycosidase_sf"/>
</dbReference>
<dbReference type="PANTHER" id="PTHR31616">
    <property type="entry name" value="TREHALASE"/>
    <property type="match status" value="1"/>
</dbReference>
<proteinExistence type="inferred from homology"/>
<keyword evidence="3 12" id="KW-0732">Signal</keyword>
<dbReference type="PIRSF" id="PIRSF001031">
    <property type="entry name" value="Glu-a-glcsd_SBD"/>
    <property type="match status" value="1"/>
</dbReference>
<dbReference type="Pfam" id="PF00723">
    <property type="entry name" value="Glyco_hydro_15"/>
    <property type="match status" value="1"/>
</dbReference>
<dbReference type="InterPro" id="IPR012341">
    <property type="entry name" value="6hp_glycosidase-like_sf"/>
</dbReference>
<feature type="active site" description="Proton donor" evidence="10">
    <location>
        <position position="198"/>
    </location>
</feature>
<evidence type="ECO:0000256" key="12">
    <source>
        <dbReference type="SAM" id="SignalP"/>
    </source>
</evidence>
<evidence type="ECO:0000256" key="3">
    <source>
        <dbReference type="ARBA" id="ARBA00022729"/>
    </source>
</evidence>
<dbReference type="SUPFAM" id="SSF48208">
    <property type="entry name" value="Six-hairpin glycosidases"/>
    <property type="match status" value="1"/>
</dbReference>
<keyword evidence="15" id="KW-1185">Reference proteome</keyword>
<evidence type="ECO:0000256" key="11">
    <source>
        <dbReference type="PIRSR" id="PIRSR001031-2"/>
    </source>
</evidence>
<dbReference type="InterPro" id="IPR008291">
    <property type="entry name" value="Glucoamylase_SBD"/>
</dbReference>
<dbReference type="STRING" id="945553.A0A0D2NR50"/>
<organism evidence="14 15">
    <name type="scientific">Hypholoma sublateritium (strain FD-334 SS-4)</name>
    <dbReference type="NCBI Taxonomy" id="945553"/>
    <lineage>
        <taxon>Eukaryota</taxon>
        <taxon>Fungi</taxon>
        <taxon>Dikarya</taxon>
        <taxon>Basidiomycota</taxon>
        <taxon>Agaricomycotina</taxon>
        <taxon>Agaricomycetes</taxon>
        <taxon>Agaricomycetidae</taxon>
        <taxon>Agaricales</taxon>
        <taxon>Agaricineae</taxon>
        <taxon>Strophariaceae</taxon>
        <taxon>Hypholoma</taxon>
    </lineage>
</organism>
<dbReference type="OMA" id="MAPRFWT"/>
<keyword evidence="7 9" id="KW-0326">Glycosidase</keyword>
<evidence type="ECO:0000256" key="6">
    <source>
        <dbReference type="ARBA" id="ARBA00023277"/>
    </source>
</evidence>
<evidence type="ECO:0000256" key="4">
    <source>
        <dbReference type="ARBA" id="ARBA00022801"/>
    </source>
</evidence>
<dbReference type="PANTHER" id="PTHR31616:SF12">
    <property type="entry name" value="GLUCOAMYLASE"/>
    <property type="match status" value="1"/>
</dbReference>
<evidence type="ECO:0000256" key="8">
    <source>
        <dbReference type="ARBA" id="ARBA00023326"/>
    </source>
</evidence>
<keyword evidence="8 9" id="KW-0624">Polysaccharide degradation</keyword>
<dbReference type="EC" id="3.2.1.3" evidence="9"/>
<evidence type="ECO:0000256" key="1">
    <source>
        <dbReference type="ARBA" id="ARBA00001863"/>
    </source>
</evidence>
<dbReference type="Gene3D" id="1.50.10.10">
    <property type="match status" value="1"/>
</dbReference>
<dbReference type="SMART" id="SM01065">
    <property type="entry name" value="CBM_2"/>
    <property type="match status" value="1"/>
</dbReference>
<evidence type="ECO:0000256" key="9">
    <source>
        <dbReference type="PIRNR" id="PIRNR001031"/>
    </source>
</evidence>
<comment type="catalytic activity">
    <reaction evidence="1 9">
        <text>Hydrolysis of terminal (1-&gt;4)-linked alpha-D-glucose residues successively from non-reducing ends of the chains with release of beta-D-glucose.</text>
        <dbReference type="EC" id="3.2.1.3"/>
    </reaction>
</comment>
<dbReference type="InterPro" id="IPR046966">
    <property type="entry name" value="Glucoamylase_active_site"/>
</dbReference>
<evidence type="ECO:0000259" key="13">
    <source>
        <dbReference type="PROSITE" id="PS51166"/>
    </source>
</evidence>
<dbReference type="InterPro" id="IPR011613">
    <property type="entry name" value="GH15-like"/>
</dbReference>
<keyword evidence="5" id="KW-0325">Glycoprotein</keyword>
<feature type="signal peptide" evidence="12">
    <location>
        <begin position="1"/>
        <end position="17"/>
    </location>
</feature>
<evidence type="ECO:0000256" key="2">
    <source>
        <dbReference type="ARBA" id="ARBA00006188"/>
    </source>
</evidence>
<dbReference type="SUPFAM" id="SSF49452">
    <property type="entry name" value="Starch-binding domain-like"/>
    <property type="match status" value="1"/>
</dbReference>
<reference evidence="15" key="1">
    <citation type="submission" date="2014-04" db="EMBL/GenBank/DDBJ databases">
        <title>Evolutionary Origins and Diversification of the Mycorrhizal Mutualists.</title>
        <authorList>
            <consortium name="DOE Joint Genome Institute"/>
            <consortium name="Mycorrhizal Genomics Consortium"/>
            <person name="Kohler A."/>
            <person name="Kuo A."/>
            <person name="Nagy L.G."/>
            <person name="Floudas D."/>
            <person name="Copeland A."/>
            <person name="Barry K.W."/>
            <person name="Cichocki N."/>
            <person name="Veneault-Fourrey C."/>
            <person name="LaButti K."/>
            <person name="Lindquist E.A."/>
            <person name="Lipzen A."/>
            <person name="Lundell T."/>
            <person name="Morin E."/>
            <person name="Murat C."/>
            <person name="Riley R."/>
            <person name="Ohm R."/>
            <person name="Sun H."/>
            <person name="Tunlid A."/>
            <person name="Henrissat B."/>
            <person name="Grigoriev I.V."/>
            <person name="Hibbett D.S."/>
            <person name="Martin F."/>
        </authorList>
    </citation>
    <scope>NUCLEOTIDE SEQUENCE [LARGE SCALE GENOMIC DNA]</scope>
    <source>
        <strain evidence="15">FD-334 SS-4</strain>
    </source>
</reference>
<dbReference type="InterPro" id="IPR000165">
    <property type="entry name" value="Glucoamylase"/>
</dbReference>
<feature type="chain" id="PRO_5002248254" description="Glucoamylase" evidence="12">
    <location>
        <begin position="18"/>
        <end position="579"/>
    </location>
</feature>
<accession>A0A0D2NR50</accession>
<evidence type="ECO:0000313" key="15">
    <source>
        <dbReference type="Proteomes" id="UP000054270"/>
    </source>
</evidence>
<dbReference type="AlphaFoldDB" id="A0A0D2NR50"/>
<dbReference type="GO" id="GO:0000272">
    <property type="term" value="P:polysaccharide catabolic process"/>
    <property type="evidence" value="ECO:0007669"/>
    <property type="project" value="UniProtKB-KW"/>
</dbReference>
<dbReference type="GO" id="GO:0004339">
    <property type="term" value="F:glucan 1,4-alpha-glucosidase activity"/>
    <property type="evidence" value="ECO:0007669"/>
    <property type="project" value="UniProtKB-EC"/>
</dbReference>
<dbReference type="GO" id="GO:0000324">
    <property type="term" value="C:fungal-type vacuole"/>
    <property type="evidence" value="ECO:0007669"/>
    <property type="project" value="TreeGrafter"/>
</dbReference>
<dbReference type="CDD" id="cd05808">
    <property type="entry name" value="CBM20_alpha_amylase"/>
    <property type="match status" value="1"/>
</dbReference>
<dbReference type="Pfam" id="PF00686">
    <property type="entry name" value="CBM_20"/>
    <property type="match status" value="1"/>
</dbReference>
<feature type="active site" description="Proton acceptor" evidence="10">
    <location>
        <position position="195"/>
    </location>
</feature>
<evidence type="ECO:0000256" key="10">
    <source>
        <dbReference type="PIRSR" id="PIRSR001031-1"/>
    </source>
</evidence>
<evidence type="ECO:0000313" key="14">
    <source>
        <dbReference type="EMBL" id="KJA21224.1"/>
    </source>
</evidence>
<sequence length="579" mass="60919">MRFILLTALCFGATTWAQLSAVTSFLATEGPIAKVGLLANIGGSGSKSAGVKAGIVIASPSKSSPDYFYTWTRDSSLVFKAVIDSFVRGEDASLRTQIDQYVASQAVQQQVSNPSGTVSSGGLGEPKFNVDLSAFTGGWGRPQRDGPALRATALIAYGNWLIANSNTTFALSTIWPIVKLDLDYVASNWNQTGFDLWEEVNSSSFFTTAVQHRALREGAAFATKLGQTSVVSGYTSQATNTLCFLQSYWNPTAGYVTANTGGGRSGKDANTALASLHTFDPSAGCDAATFQPCSDKALSSLKVYVDSFRSIYTVNSGIAATDAVATGRYPEDSYYGGNPWYLTTLAVAEQLYDALTVWKAQGSLNVTAVSLPFFQQFNSTIAVGTYPSTSAIFTTLTTAVYNFADSFVAVVQKYTPSGGALAEQYTRAAGVPTSAADLTWSYASVLTAAAARNGLTGDSWGAKGLVVPSSCSTSGSGSGSGSSGTVAVTFNVVATTVYGENIYLTGSVDALQNWSPTNAMILSPANYPTWSITVNLPANSAIQYKYIRKYNGATTWLADPNNQLSTGASGAATVNDQWR</sequence>
<dbReference type="EMBL" id="KN817560">
    <property type="protein sequence ID" value="KJA21224.1"/>
    <property type="molecule type" value="Genomic_DNA"/>
</dbReference>
<evidence type="ECO:0000256" key="5">
    <source>
        <dbReference type="ARBA" id="ARBA00023180"/>
    </source>
</evidence>
<dbReference type="Proteomes" id="UP000054270">
    <property type="component" value="Unassembled WGS sequence"/>
</dbReference>
<feature type="binding site" evidence="11">
    <location>
        <position position="139"/>
    </location>
    <ligand>
        <name>substrate</name>
    </ligand>
</feature>
<dbReference type="InterPro" id="IPR002044">
    <property type="entry name" value="CBM20"/>
</dbReference>
<evidence type="ECO:0000256" key="7">
    <source>
        <dbReference type="ARBA" id="ARBA00023295"/>
    </source>
</evidence>
<comment type="similarity">
    <text evidence="2 9">Belongs to the glycosyl hydrolase 15 family.</text>
</comment>
<keyword evidence="4 9" id="KW-0378">Hydrolase</keyword>
<dbReference type="FunFam" id="1.50.10.10:FF:000018">
    <property type="entry name" value="Glucoamylase"/>
    <property type="match status" value="1"/>
</dbReference>
<gene>
    <name evidence="14" type="ORF">HYPSUDRAFT_203195</name>
</gene>
<dbReference type="PROSITE" id="PS51166">
    <property type="entry name" value="CBM20"/>
    <property type="match status" value="1"/>
</dbReference>
<dbReference type="InterPro" id="IPR013784">
    <property type="entry name" value="Carb-bd-like_fold"/>
</dbReference>